<reference evidence="7 8" key="1">
    <citation type="submission" date="2014-11" db="EMBL/GenBank/DDBJ databases">
        <title>Draft Genome Sequence of Brevibacterium linens AE038-8.</title>
        <authorList>
            <person name="Maizel D."/>
            <person name="Utturkar S.M."/>
            <person name="Brown S.D."/>
            <person name="Ferrero M."/>
            <person name="Rosen B.P."/>
        </authorList>
    </citation>
    <scope>NUCLEOTIDE SEQUENCE [LARGE SCALE GENOMIC DNA]</scope>
    <source>
        <strain evidence="7 8">AE038-8</strain>
    </source>
</reference>
<keyword evidence="4 5" id="KW-0472">Membrane</keyword>
<dbReference type="InterPro" id="IPR036259">
    <property type="entry name" value="MFS_trans_sf"/>
</dbReference>
<dbReference type="PANTHER" id="PTHR23523">
    <property type="match status" value="1"/>
</dbReference>
<keyword evidence="8" id="KW-1185">Reference proteome</keyword>
<keyword evidence="3 5" id="KW-1133">Transmembrane helix</keyword>
<evidence type="ECO:0000256" key="4">
    <source>
        <dbReference type="ARBA" id="ARBA00023136"/>
    </source>
</evidence>
<feature type="transmembrane region" description="Helical" evidence="5">
    <location>
        <begin position="98"/>
        <end position="118"/>
    </location>
</feature>
<feature type="transmembrane region" description="Helical" evidence="5">
    <location>
        <begin position="245"/>
        <end position="268"/>
    </location>
</feature>
<feature type="transmembrane region" description="Helical" evidence="5">
    <location>
        <begin position="302"/>
        <end position="322"/>
    </location>
</feature>
<dbReference type="InterPro" id="IPR052524">
    <property type="entry name" value="MFS_Cyanate_Porter"/>
</dbReference>
<comment type="caution">
    <text evidence="7">The sequence shown here is derived from an EMBL/GenBank/DDBJ whole genome shotgun (WGS) entry which is preliminary data.</text>
</comment>
<dbReference type="Proteomes" id="UP000031488">
    <property type="component" value="Unassembled WGS sequence"/>
</dbReference>
<feature type="domain" description="Major facilitator superfamily (MFS) profile" evidence="6">
    <location>
        <begin position="6"/>
        <end position="386"/>
    </location>
</feature>
<accession>A0A0B8ZZC4</accession>
<feature type="transmembrane region" description="Helical" evidence="5">
    <location>
        <begin position="130"/>
        <end position="153"/>
    </location>
</feature>
<dbReference type="EMBL" id="JTJZ01000020">
    <property type="protein sequence ID" value="KHS51855.1"/>
    <property type="molecule type" value="Genomic_DNA"/>
</dbReference>
<keyword evidence="2 5" id="KW-0812">Transmembrane</keyword>
<dbReference type="AlphaFoldDB" id="A0A0B8ZZC4"/>
<dbReference type="PROSITE" id="PS50850">
    <property type="entry name" value="MFS"/>
    <property type="match status" value="1"/>
</dbReference>
<dbReference type="GO" id="GO:0022857">
    <property type="term" value="F:transmembrane transporter activity"/>
    <property type="evidence" value="ECO:0007669"/>
    <property type="project" value="InterPro"/>
</dbReference>
<dbReference type="OrthoDB" id="5317164at2"/>
<evidence type="ECO:0000259" key="6">
    <source>
        <dbReference type="PROSITE" id="PS50850"/>
    </source>
</evidence>
<feature type="transmembrane region" description="Helical" evidence="5">
    <location>
        <begin position="275"/>
        <end position="296"/>
    </location>
</feature>
<dbReference type="Gene3D" id="1.20.1250.20">
    <property type="entry name" value="MFS general substrate transporter like domains"/>
    <property type="match status" value="1"/>
</dbReference>
<feature type="transmembrane region" description="Helical" evidence="5">
    <location>
        <begin position="212"/>
        <end position="233"/>
    </location>
</feature>
<name>A0A0B8ZZC4_BRELN</name>
<proteinExistence type="predicted"/>
<dbReference type="InterPro" id="IPR020846">
    <property type="entry name" value="MFS_dom"/>
</dbReference>
<protein>
    <submittedName>
        <fullName evidence="7">Major facilitator superfamily MFS_1</fullName>
    </submittedName>
</protein>
<gene>
    <name evidence="7" type="ORF">AE0388_2405</name>
</gene>
<feature type="transmembrane region" description="Helical" evidence="5">
    <location>
        <begin position="39"/>
        <end position="59"/>
    </location>
</feature>
<evidence type="ECO:0000256" key="5">
    <source>
        <dbReference type="SAM" id="Phobius"/>
    </source>
</evidence>
<organism evidence="7 8">
    <name type="scientific">Brevibacterium linens</name>
    <dbReference type="NCBI Taxonomy" id="1703"/>
    <lineage>
        <taxon>Bacteria</taxon>
        <taxon>Bacillati</taxon>
        <taxon>Actinomycetota</taxon>
        <taxon>Actinomycetes</taxon>
        <taxon>Micrococcales</taxon>
        <taxon>Brevibacteriaceae</taxon>
        <taxon>Brevibacterium</taxon>
    </lineage>
</organism>
<dbReference type="STRING" id="1703.BLSMQ_1744"/>
<feature type="transmembrane region" description="Helical" evidence="5">
    <location>
        <begin position="364"/>
        <end position="381"/>
    </location>
</feature>
<comment type="subcellular location">
    <subcellularLocation>
        <location evidence="1">Cell membrane</location>
        <topology evidence="1">Multi-pass membrane protein</topology>
    </subcellularLocation>
</comment>
<dbReference type="RefSeq" id="WP_039210655.1">
    <property type="nucleotide sequence ID" value="NZ_JBCLTJ010000002.1"/>
</dbReference>
<dbReference type="SUPFAM" id="SSF103473">
    <property type="entry name" value="MFS general substrate transporter"/>
    <property type="match status" value="1"/>
</dbReference>
<dbReference type="InterPro" id="IPR011701">
    <property type="entry name" value="MFS"/>
</dbReference>
<dbReference type="PATRIC" id="fig|1703.6.peg.2304"/>
<feature type="transmembrane region" description="Helical" evidence="5">
    <location>
        <begin position="71"/>
        <end position="92"/>
    </location>
</feature>
<dbReference type="GO" id="GO:0005886">
    <property type="term" value="C:plasma membrane"/>
    <property type="evidence" value="ECO:0007669"/>
    <property type="project" value="UniProtKB-SubCell"/>
</dbReference>
<evidence type="ECO:0000256" key="2">
    <source>
        <dbReference type="ARBA" id="ARBA00022692"/>
    </source>
</evidence>
<dbReference type="PANTHER" id="PTHR23523:SF2">
    <property type="entry name" value="2-NITROIMIDAZOLE TRANSPORTER"/>
    <property type="match status" value="1"/>
</dbReference>
<feature type="transmembrane region" description="Helical" evidence="5">
    <location>
        <begin position="334"/>
        <end position="358"/>
    </location>
</feature>
<evidence type="ECO:0000256" key="3">
    <source>
        <dbReference type="ARBA" id="ARBA00022989"/>
    </source>
</evidence>
<sequence>MTSARIRILIILGIVVAAFNLRPGVTGLSPLLDAMGEEIRLSATFLAIIGMLPPLLYGLSGFITPRLYARFSGLGLTLAAMVMVTIGLGVRAVIDSPWIFLALSVLALLGMGIGNVVLPPLVKSYFPDKVALMSTVHVGLLQFGTFIPPLVAVPLASDFGWRGSLLVWAGFAALGVLAWIVIRIVRPAPAAEVAAEVVGGSELSRLLRSPRAWALMTMTGLTSFNNFILFTWLPSLLTRSGFDAAFGGAMLALVTAIPLVLGFVLPTLAQKMTSAYLIVVGFCISLAVGYLGLWLVPTAAPVLWTVLLGIGISTFPLALTLITLRARDAKGAAALSGFVQGGGYLLAATGPLIFAFLIQSFDSMWPAFAVVLASVVVKFFVSHAACRPGAI</sequence>
<evidence type="ECO:0000313" key="8">
    <source>
        <dbReference type="Proteomes" id="UP000031488"/>
    </source>
</evidence>
<evidence type="ECO:0000256" key="1">
    <source>
        <dbReference type="ARBA" id="ARBA00004651"/>
    </source>
</evidence>
<evidence type="ECO:0000313" key="7">
    <source>
        <dbReference type="EMBL" id="KHS51855.1"/>
    </source>
</evidence>
<feature type="transmembrane region" description="Helical" evidence="5">
    <location>
        <begin position="165"/>
        <end position="182"/>
    </location>
</feature>
<dbReference type="Pfam" id="PF07690">
    <property type="entry name" value="MFS_1"/>
    <property type="match status" value="1"/>
</dbReference>